<evidence type="ECO:0000313" key="1">
    <source>
        <dbReference type="EMBL" id="TFK61291.1"/>
    </source>
</evidence>
<name>A0ACD3A6L8_9AGAR</name>
<organism evidence="1 2">
    <name type="scientific">Pluteus cervinus</name>
    <dbReference type="NCBI Taxonomy" id="181527"/>
    <lineage>
        <taxon>Eukaryota</taxon>
        <taxon>Fungi</taxon>
        <taxon>Dikarya</taxon>
        <taxon>Basidiomycota</taxon>
        <taxon>Agaricomycotina</taxon>
        <taxon>Agaricomycetes</taxon>
        <taxon>Agaricomycetidae</taxon>
        <taxon>Agaricales</taxon>
        <taxon>Pluteineae</taxon>
        <taxon>Pluteaceae</taxon>
        <taxon>Pluteus</taxon>
    </lineage>
</organism>
<keyword evidence="2" id="KW-1185">Reference proteome</keyword>
<accession>A0ACD3A6L8</accession>
<gene>
    <name evidence="1" type="ORF">BDN72DRAFT_904230</name>
</gene>
<protein>
    <submittedName>
        <fullName evidence="1">Uncharacterized protein</fullName>
    </submittedName>
</protein>
<reference evidence="1 2" key="1">
    <citation type="journal article" date="2019" name="Nat. Ecol. Evol.">
        <title>Megaphylogeny resolves global patterns of mushroom evolution.</title>
        <authorList>
            <person name="Varga T."/>
            <person name="Krizsan K."/>
            <person name="Foldi C."/>
            <person name="Dima B."/>
            <person name="Sanchez-Garcia M."/>
            <person name="Sanchez-Ramirez S."/>
            <person name="Szollosi G.J."/>
            <person name="Szarkandi J.G."/>
            <person name="Papp V."/>
            <person name="Albert L."/>
            <person name="Andreopoulos W."/>
            <person name="Angelini C."/>
            <person name="Antonin V."/>
            <person name="Barry K.W."/>
            <person name="Bougher N.L."/>
            <person name="Buchanan P."/>
            <person name="Buyck B."/>
            <person name="Bense V."/>
            <person name="Catcheside P."/>
            <person name="Chovatia M."/>
            <person name="Cooper J."/>
            <person name="Damon W."/>
            <person name="Desjardin D."/>
            <person name="Finy P."/>
            <person name="Geml J."/>
            <person name="Haridas S."/>
            <person name="Hughes K."/>
            <person name="Justo A."/>
            <person name="Karasinski D."/>
            <person name="Kautmanova I."/>
            <person name="Kiss B."/>
            <person name="Kocsube S."/>
            <person name="Kotiranta H."/>
            <person name="LaButti K.M."/>
            <person name="Lechner B.E."/>
            <person name="Liimatainen K."/>
            <person name="Lipzen A."/>
            <person name="Lukacs Z."/>
            <person name="Mihaltcheva S."/>
            <person name="Morgado L.N."/>
            <person name="Niskanen T."/>
            <person name="Noordeloos M.E."/>
            <person name="Ohm R.A."/>
            <person name="Ortiz-Santana B."/>
            <person name="Ovrebo C."/>
            <person name="Racz N."/>
            <person name="Riley R."/>
            <person name="Savchenko A."/>
            <person name="Shiryaev A."/>
            <person name="Soop K."/>
            <person name="Spirin V."/>
            <person name="Szebenyi C."/>
            <person name="Tomsovsky M."/>
            <person name="Tulloss R.E."/>
            <person name="Uehling J."/>
            <person name="Grigoriev I.V."/>
            <person name="Vagvolgyi C."/>
            <person name="Papp T."/>
            <person name="Martin F.M."/>
            <person name="Miettinen O."/>
            <person name="Hibbett D.S."/>
            <person name="Nagy L.G."/>
        </authorList>
    </citation>
    <scope>NUCLEOTIDE SEQUENCE [LARGE SCALE GENOMIC DNA]</scope>
    <source>
        <strain evidence="1 2">NL-1719</strain>
    </source>
</reference>
<evidence type="ECO:0000313" key="2">
    <source>
        <dbReference type="Proteomes" id="UP000308600"/>
    </source>
</evidence>
<sequence length="171" mass="18690">MKRSHDGSLPKPKRIRRAQVVTIGQPDQHRQLLEQVHRMTSGAPESPETPPIPNPQKYIHEGAPLLQSGEAAEILDAPFEADSTHTSPEKIGSGPAANANVYLEYPLKATPHAKLPSNTLQLFDSWKKLIPSLVKPLLSYTSSALGKATTPSNDLAKTCQQVHILSVFTLY</sequence>
<proteinExistence type="predicted"/>
<dbReference type="EMBL" id="ML208674">
    <property type="protein sequence ID" value="TFK61291.1"/>
    <property type="molecule type" value="Genomic_DNA"/>
</dbReference>
<dbReference type="Proteomes" id="UP000308600">
    <property type="component" value="Unassembled WGS sequence"/>
</dbReference>